<proteinExistence type="inferred from homology"/>
<evidence type="ECO:0000256" key="3">
    <source>
        <dbReference type="ARBA" id="ARBA00022917"/>
    </source>
</evidence>
<feature type="domain" description="Prokaryotic-type class I peptide chain release factors" evidence="5">
    <location>
        <begin position="246"/>
        <end position="262"/>
    </location>
</feature>
<accession>A0A139AIK7</accession>
<keyword evidence="3" id="KW-0648">Protein biosynthesis</keyword>
<evidence type="ECO:0000256" key="1">
    <source>
        <dbReference type="ARBA" id="ARBA00010835"/>
    </source>
</evidence>
<dbReference type="GO" id="GO:0003747">
    <property type="term" value="F:translation release factor activity"/>
    <property type="evidence" value="ECO:0007669"/>
    <property type="project" value="EnsemblFungi"/>
</dbReference>
<dbReference type="Pfam" id="PF00472">
    <property type="entry name" value="RF-1"/>
    <property type="match status" value="1"/>
</dbReference>
<dbReference type="InterPro" id="IPR045853">
    <property type="entry name" value="Pep_chain_release_fac_I_sf"/>
</dbReference>
<evidence type="ECO:0000256" key="2">
    <source>
        <dbReference type="ARBA" id="ARBA00022481"/>
    </source>
</evidence>
<evidence type="ECO:0000313" key="7">
    <source>
        <dbReference type="Proteomes" id="UP000070544"/>
    </source>
</evidence>
<dbReference type="PANTHER" id="PTHR43804:SF7">
    <property type="entry name" value="LD18447P"/>
    <property type="match status" value="1"/>
</dbReference>
<protein>
    <submittedName>
        <fullName evidence="6">Peptide chain release factor 1</fullName>
    </submittedName>
</protein>
<dbReference type="InterPro" id="IPR005139">
    <property type="entry name" value="PCRF"/>
</dbReference>
<dbReference type="STRING" id="1344416.A0A139AIK7"/>
<keyword evidence="7" id="KW-1185">Reference proteome</keyword>
<gene>
    <name evidence="6" type="ORF">M427DRAFT_111045</name>
</gene>
<dbReference type="AlphaFoldDB" id="A0A139AIK7"/>
<sequence>MFGSTVGNSNIRQLWTKAVEKRVDVMVSEYDGQLKQLNPNAESESLSSEELTSINKRLSSLEHVATLWKDLHSYRKDLDDLLISELLSDSDASLRKLAEEDARAIETRISEKEQEIMRALIPKDEADSGGVILEIRAGTGGDEAALFVTNILRMYERYAVLQGWRFEVLSTSPGDKGLKEALASVSGTEAFRWLKGEAGVHRVQRVPETETAGRVHTSTVTVAVLSEPEEVSISIPTSSLRIETMRASGAGGQSVNTTDSAVRITHLPTGLSVYIADERSQHKNRSKAMRILQARLLDMERTKADEERRSARKSMVGGGGRSEKVRTYNWQRSRVVDHRVGVEVDLTRCLDGEGLEGITDALVKWDEERRLNEVLNI</sequence>
<evidence type="ECO:0000259" key="5">
    <source>
        <dbReference type="PROSITE" id="PS00745"/>
    </source>
</evidence>
<dbReference type="SUPFAM" id="SSF75620">
    <property type="entry name" value="Release factor"/>
    <property type="match status" value="1"/>
</dbReference>
<dbReference type="OMA" id="ECQQSRS"/>
<dbReference type="Proteomes" id="UP000070544">
    <property type="component" value="Unassembled WGS sequence"/>
</dbReference>
<dbReference type="GO" id="GO:0005743">
    <property type="term" value="C:mitochondrial inner membrane"/>
    <property type="evidence" value="ECO:0007669"/>
    <property type="project" value="EnsemblFungi"/>
</dbReference>
<name>A0A139AIK7_GONPJ</name>
<dbReference type="InterPro" id="IPR050057">
    <property type="entry name" value="Prokaryotic/Mito_RF"/>
</dbReference>
<dbReference type="Gene3D" id="3.30.160.20">
    <property type="match status" value="1"/>
</dbReference>
<dbReference type="PROSITE" id="PS00745">
    <property type="entry name" value="RF_PROK_I"/>
    <property type="match status" value="1"/>
</dbReference>
<dbReference type="Gene3D" id="3.30.70.1660">
    <property type="match status" value="1"/>
</dbReference>
<dbReference type="Gene3D" id="6.10.140.1950">
    <property type="match status" value="1"/>
</dbReference>
<dbReference type="InterPro" id="IPR000352">
    <property type="entry name" value="Pep_chain_release_fac_I"/>
</dbReference>
<keyword evidence="2" id="KW-0488">Methylation</keyword>
<evidence type="ECO:0000313" key="6">
    <source>
        <dbReference type="EMBL" id="KXS16539.1"/>
    </source>
</evidence>
<dbReference type="FunFam" id="3.30.160.20:FF:000004">
    <property type="entry name" value="Peptide chain release factor 1"/>
    <property type="match status" value="1"/>
</dbReference>
<comment type="similarity">
    <text evidence="1">Belongs to the prokaryotic/mitochondrial release factor family.</text>
</comment>
<dbReference type="Pfam" id="PF03462">
    <property type="entry name" value="PCRF"/>
    <property type="match status" value="1"/>
</dbReference>
<dbReference type="GO" id="GO:0070126">
    <property type="term" value="P:mitochondrial translational termination"/>
    <property type="evidence" value="ECO:0007669"/>
    <property type="project" value="EnsemblFungi"/>
</dbReference>
<dbReference type="PANTHER" id="PTHR43804">
    <property type="entry name" value="LD18447P"/>
    <property type="match status" value="1"/>
</dbReference>
<dbReference type="SMART" id="SM00937">
    <property type="entry name" value="PCRF"/>
    <property type="match status" value="1"/>
</dbReference>
<evidence type="ECO:0000256" key="4">
    <source>
        <dbReference type="SAM" id="MobiDB-lite"/>
    </source>
</evidence>
<dbReference type="EMBL" id="KQ965752">
    <property type="protein sequence ID" value="KXS16539.1"/>
    <property type="molecule type" value="Genomic_DNA"/>
</dbReference>
<reference evidence="6 7" key="1">
    <citation type="journal article" date="2015" name="Genome Biol. Evol.">
        <title>Phylogenomic analyses indicate that early fungi evolved digesting cell walls of algal ancestors of land plants.</title>
        <authorList>
            <person name="Chang Y."/>
            <person name="Wang S."/>
            <person name="Sekimoto S."/>
            <person name="Aerts A.L."/>
            <person name="Choi C."/>
            <person name="Clum A."/>
            <person name="LaButti K.M."/>
            <person name="Lindquist E.A."/>
            <person name="Yee Ngan C."/>
            <person name="Ohm R.A."/>
            <person name="Salamov A.A."/>
            <person name="Grigoriev I.V."/>
            <person name="Spatafora J.W."/>
            <person name="Berbee M.L."/>
        </authorList>
    </citation>
    <scope>NUCLEOTIDE SEQUENCE [LARGE SCALE GENOMIC DNA]</scope>
    <source>
        <strain evidence="6 7">JEL478</strain>
    </source>
</reference>
<dbReference type="OrthoDB" id="2019491at2759"/>
<feature type="region of interest" description="Disordered" evidence="4">
    <location>
        <begin position="303"/>
        <end position="322"/>
    </location>
</feature>
<organism evidence="6 7">
    <name type="scientific">Gonapodya prolifera (strain JEL478)</name>
    <name type="common">Monoblepharis prolifera</name>
    <dbReference type="NCBI Taxonomy" id="1344416"/>
    <lineage>
        <taxon>Eukaryota</taxon>
        <taxon>Fungi</taxon>
        <taxon>Fungi incertae sedis</taxon>
        <taxon>Chytridiomycota</taxon>
        <taxon>Chytridiomycota incertae sedis</taxon>
        <taxon>Monoblepharidomycetes</taxon>
        <taxon>Monoblepharidales</taxon>
        <taxon>Gonapodyaceae</taxon>
        <taxon>Gonapodya</taxon>
    </lineage>
</organism>